<dbReference type="Proteomes" id="UP000034231">
    <property type="component" value="Unassembled WGS sequence"/>
</dbReference>
<keyword evidence="1" id="KW-0472">Membrane</keyword>
<organism evidence="2 3">
    <name type="scientific">Candidatus Shapirobacteria bacterium GW2011_GWE1_38_10</name>
    <dbReference type="NCBI Taxonomy" id="1618488"/>
    <lineage>
        <taxon>Bacteria</taxon>
        <taxon>Candidatus Shapironibacteriota</taxon>
    </lineage>
</organism>
<feature type="transmembrane region" description="Helical" evidence="1">
    <location>
        <begin position="12"/>
        <end position="31"/>
    </location>
</feature>
<proteinExistence type="predicted"/>
<evidence type="ECO:0000313" key="3">
    <source>
        <dbReference type="Proteomes" id="UP000034231"/>
    </source>
</evidence>
<evidence type="ECO:0000256" key="1">
    <source>
        <dbReference type="SAM" id="Phobius"/>
    </source>
</evidence>
<keyword evidence="1" id="KW-0812">Transmembrane</keyword>
<dbReference type="EMBL" id="LBTX01000002">
    <property type="protein sequence ID" value="KKQ50728.1"/>
    <property type="molecule type" value="Genomic_DNA"/>
</dbReference>
<evidence type="ECO:0000313" key="2">
    <source>
        <dbReference type="EMBL" id="KKQ50728.1"/>
    </source>
</evidence>
<gene>
    <name evidence="2" type="ORF">US68_C0002G0005</name>
</gene>
<accession>A0A0G0I5Z2</accession>
<protein>
    <submittedName>
        <fullName evidence="2">Uncharacterized protein</fullName>
    </submittedName>
</protein>
<comment type="caution">
    <text evidence="2">The sequence shown here is derived from an EMBL/GenBank/DDBJ whole genome shotgun (WGS) entry which is preliminary data.</text>
</comment>
<dbReference type="AlphaFoldDB" id="A0A0G0I5Z2"/>
<reference evidence="2 3" key="1">
    <citation type="journal article" date="2015" name="Nature">
        <title>rRNA introns, odd ribosomes, and small enigmatic genomes across a large radiation of phyla.</title>
        <authorList>
            <person name="Brown C.T."/>
            <person name="Hug L.A."/>
            <person name="Thomas B.C."/>
            <person name="Sharon I."/>
            <person name="Castelle C.J."/>
            <person name="Singh A."/>
            <person name="Wilkins M.J."/>
            <person name="Williams K.H."/>
            <person name="Banfield J.F."/>
        </authorList>
    </citation>
    <scope>NUCLEOTIDE SEQUENCE [LARGE SCALE GENOMIC DNA]</scope>
</reference>
<sequence length="107" mass="12400">MSKKLKHREFNFNLGVLIRWVFFALIIYFSINYLSNGKSSLNTNFDAKNINILGISSEPVIIKATQLVEDYKQQAVDYVNSQLVDIKKQVVTKLYQEIINNIENSQK</sequence>
<name>A0A0G0I5Z2_9BACT</name>
<keyword evidence="1" id="KW-1133">Transmembrane helix</keyword>